<proteinExistence type="predicted"/>
<keyword evidence="3" id="KW-1185">Reference proteome</keyword>
<name>A0ABY6CQ03_9BACT</name>
<protein>
    <submittedName>
        <fullName evidence="2">Thioredoxin domain-containing protein</fullName>
    </submittedName>
</protein>
<evidence type="ECO:0000256" key="1">
    <source>
        <dbReference type="SAM" id="SignalP"/>
    </source>
</evidence>
<evidence type="ECO:0000313" key="3">
    <source>
        <dbReference type="Proteomes" id="UP001065174"/>
    </source>
</evidence>
<dbReference type="EMBL" id="CP106679">
    <property type="protein sequence ID" value="UXP32598.1"/>
    <property type="molecule type" value="Genomic_DNA"/>
</dbReference>
<feature type="chain" id="PRO_5045858210" evidence="1">
    <location>
        <begin position="29"/>
        <end position="140"/>
    </location>
</feature>
<reference evidence="2" key="1">
    <citation type="submission" date="2022-09" db="EMBL/GenBank/DDBJ databases">
        <title>Comparative genomics and taxonomic characterization of three novel marine species of genus Reichenbachiella exhibiting antioxidant and polysaccharide degradation activities.</title>
        <authorList>
            <person name="Muhammad N."/>
            <person name="Lee Y.-J."/>
            <person name="Ko J."/>
            <person name="Kim S.-G."/>
        </authorList>
    </citation>
    <scope>NUCLEOTIDE SEQUENCE</scope>
    <source>
        <strain evidence="2">BKB1-1</strain>
    </source>
</reference>
<dbReference type="RefSeq" id="WP_262310033.1">
    <property type="nucleotide sequence ID" value="NZ_CP106679.1"/>
</dbReference>
<dbReference type="Gene3D" id="3.40.30.10">
    <property type="entry name" value="Glutaredoxin"/>
    <property type="match status" value="1"/>
</dbReference>
<evidence type="ECO:0000313" key="2">
    <source>
        <dbReference type="EMBL" id="UXP32598.1"/>
    </source>
</evidence>
<keyword evidence="1" id="KW-0732">Signal</keyword>
<gene>
    <name evidence="2" type="ORF">N6H18_01260</name>
</gene>
<dbReference type="Proteomes" id="UP001065174">
    <property type="component" value="Chromosome"/>
</dbReference>
<feature type="signal peptide" evidence="1">
    <location>
        <begin position="1"/>
        <end position="28"/>
    </location>
</feature>
<accession>A0ABY6CQ03</accession>
<dbReference type="InterPro" id="IPR036249">
    <property type="entry name" value="Thioredoxin-like_sf"/>
</dbReference>
<sequence length="140" mass="15958">MRTNKIEMMKSGLIMLCLLIVLSSQVNAQSTDLYIVINEATWCPYCKANGQRIHQLIDEYTEGKQIVVLSNDVTDGETKKKTEPQLEEMGVLYYMKNHKEAAVIFVFDAKTKKIAEKFSIKTDNKKVIAYLNKAMESTVN</sequence>
<dbReference type="SUPFAM" id="SSF52833">
    <property type="entry name" value="Thioredoxin-like"/>
    <property type="match status" value="1"/>
</dbReference>
<organism evidence="2 3">
    <name type="scientific">Reichenbachiella agarivorans</name>
    <dbReference type="NCBI Taxonomy" id="2979464"/>
    <lineage>
        <taxon>Bacteria</taxon>
        <taxon>Pseudomonadati</taxon>
        <taxon>Bacteroidota</taxon>
        <taxon>Cytophagia</taxon>
        <taxon>Cytophagales</taxon>
        <taxon>Reichenbachiellaceae</taxon>
        <taxon>Reichenbachiella</taxon>
    </lineage>
</organism>